<feature type="region of interest" description="Disordered" evidence="17">
    <location>
        <begin position="1083"/>
        <end position="1187"/>
    </location>
</feature>
<evidence type="ECO:0000256" key="14">
    <source>
        <dbReference type="ARBA" id="ARBA00050886"/>
    </source>
</evidence>
<comment type="function">
    <text evidence="16">Self-glucosylating initiator of glycogen synthesis. It catalyzes the formation of a short alpha (1,4)-glucosyl chain covalently attached via a glucose 1-O-tyrosyl linkage to internal tyrosine residues and these chains act as primers for the elongation reaction catalyzed by glycogen synthase.</text>
</comment>
<evidence type="ECO:0000256" key="1">
    <source>
        <dbReference type="ARBA" id="ARBA00001936"/>
    </source>
</evidence>
<accession>A0A0F7SGF6</accession>
<feature type="compositionally biased region" description="Low complexity" evidence="17">
    <location>
        <begin position="1141"/>
        <end position="1150"/>
    </location>
</feature>
<dbReference type="AlphaFoldDB" id="A0A0F7SGF6"/>
<evidence type="ECO:0000256" key="13">
    <source>
        <dbReference type="ARBA" id="ARBA00038934"/>
    </source>
</evidence>
<keyword evidence="6 19" id="KW-0808">Transferase</keyword>
<evidence type="ECO:0000259" key="18">
    <source>
        <dbReference type="PROSITE" id="PS00745"/>
    </source>
</evidence>
<evidence type="ECO:0000256" key="5">
    <source>
        <dbReference type="ARBA" id="ARBA00022490"/>
    </source>
</evidence>
<keyword evidence="5" id="KW-0963">Cytoplasm</keyword>
<dbReference type="GO" id="GO:0008466">
    <property type="term" value="F:glycogenin glucosyltransferase activity"/>
    <property type="evidence" value="ECO:0007669"/>
    <property type="project" value="UniProtKB-EC"/>
</dbReference>
<evidence type="ECO:0000256" key="12">
    <source>
        <dbReference type="ARBA" id="ARBA00038162"/>
    </source>
</evidence>
<feature type="compositionally biased region" description="Basic and acidic residues" evidence="17">
    <location>
        <begin position="1083"/>
        <end position="1104"/>
    </location>
</feature>
<dbReference type="GO" id="GO:0032543">
    <property type="term" value="P:mitochondrial translation"/>
    <property type="evidence" value="ECO:0007669"/>
    <property type="project" value="UniProtKB-ARBA"/>
</dbReference>
<evidence type="ECO:0000256" key="10">
    <source>
        <dbReference type="ARBA" id="ARBA00023180"/>
    </source>
</evidence>
<dbReference type="SUPFAM" id="SSF53448">
    <property type="entry name" value="Nucleotide-diphospho-sugar transferases"/>
    <property type="match status" value="1"/>
</dbReference>
<feature type="domain" description="Prokaryotic-type class I peptide chain release factors" evidence="18">
    <location>
        <begin position="336"/>
        <end position="352"/>
    </location>
</feature>
<organism evidence="19">
    <name type="scientific">Phaffia rhodozyma</name>
    <name type="common">Yeast</name>
    <name type="synonym">Xanthophyllomyces dendrorhous</name>
    <dbReference type="NCBI Taxonomy" id="264483"/>
    <lineage>
        <taxon>Eukaryota</taxon>
        <taxon>Fungi</taxon>
        <taxon>Dikarya</taxon>
        <taxon>Basidiomycota</taxon>
        <taxon>Agaricomycotina</taxon>
        <taxon>Tremellomycetes</taxon>
        <taxon>Cystofilobasidiales</taxon>
        <taxon>Mrakiaceae</taxon>
        <taxon>Phaffia</taxon>
    </lineage>
</organism>
<keyword evidence="8" id="KW-0648">Protein biosynthesis</keyword>
<keyword evidence="4" id="KW-0488">Methylation</keyword>
<dbReference type="Gene3D" id="3.90.550.10">
    <property type="entry name" value="Spore Coat Polysaccharide Biosynthesis Protein SpsA, Chain A"/>
    <property type="match status" value="1"/>
</dbReference>
<dbReference type="Gene3D" id="3.30.160.20">
    <property type="match status" value="1"/>
</dbReference>
<dbReference type="InterPro" id="IPR045853">
    <property type="entry name" value="Pep_chain_release_fac_I_sf"/>
</dbReference>
<dbReference type="Pfam" id="PF00472">
    <property type="entry name" value="RF-1"/>
    <property type="match status" value="1"/>
</dbReference>
<dbReference type="InterPro" id="IPR002495">
    <property type="entry name" value="Glyco_trans_8"/>
</dbReference>
<keyword evidence="9" id="KW-0320">Glycogen biosynthesis</keyword>
<dbReference type="InterPro" id="IPR000352">
    <property type="entry name" value="Pep_chain_release_fac_I"/>
</dbReference>
<dbReference type="GO" id="GO:0046872">
    <property type="term" value="F:metal ion binding"/>
    <property type="evidence" value="ECO:0007669"/>
    <property type="project" value="UniProtKB-KW"/>
</dbReference>
<evidence type="ECO:0000256" key="2">
    <source>
        <dbReference type="ARBA" id="ARBA00004496"/>
    </source>
</evidence>
<feature type="region of interest" description="Disordered" evidence="17">
    <location>
        <begin position="848"/>
        <end position="870"/>
    </location>
</feature>
<feature type="compositionally biased region" description="Polar residues" evidence="17">
    <location>
        <begin position="1202"/>
        <end position="1216"/>
    </location>
</feature>
<dbReference type="GO" id="GO:0005978">
    <property type="term" value="P:glycogen biosynthetic process"/>
    <property type="evidence" value="ECO:0007669"/>
    <property type="project" value="UniProtKB-KW"/>
</dbReference>
<feature type="compositionally biased region" description="Acidic residues" evidence="17">
    <location>
        <begin position="1105"/>
        <end position="1120"/>
    </location>
</feature>
<proteinExistence type="inferred from homology"/>
<reference evidence="19" key="1">
    <citation type="submission" date="2014-08" db="EMBL/GenBank/DDBJ databases">
        <authorList>
            <person name="Sharma Rahul"/>
            <person name="Thines Marco"/>
        </authorList>
    </citation>
    <scope>NUCLEOTIDE SEQUENCE</scope>
</reference>
<dbReference type="FunFam" id="3.30.160.20:FF:000004">
    <property type="entry name" value="Peptide chain release factor 1"/>
    <property type="match status" value="1"/>
</dbReference>
<dbReference type="InterPro" id="IPR029044">
    <property type="entry name" value="Nucleotide-diphossugar_trans"/>
</dbReference>
<comment type="similarity">
    <text evidence="3">Belongs to the prokaryotic/mitochondrial release factor family.</text>
</comment>
<protein>
    <recommendedName>
        <fullName evidence="13">glycogenin glucosyltransferase</fullName>
        <ecNumber evidence="13">2.4.1.186</ecNumber>
    </recommendedName>
</protein>
<dbReference type="InterPro" id="IPR005139">
    <property type="entry name" value="PCRF"/>
</dbReference>
<feature type="region of interest" description="Disordered" evidence="17">
    <location>
        <begin position="956"/>
        <end position="982"/>
    </location>
</feature>
<evidence type="ECO:0000256" key="7">
    <source>
        <dbReference type="ARBA" id="ARBA00022723"/>
    </source>
</evidence>
<sequence length="1246" mass="138922">MKGSFRPSTLNRLALRPLRPGRLQRSDEGLRSRVGGPLVFTGQDSRWRSSPSSCRLYSTNSEPTNMRNLVQLGKRLAEQRRLAVEKEEKSPDTSNPIDVLQLRKQAGEVEKSVQDCLDAEKVWNEYQDLLRSTPELEDLASEDLATLSTDRSNARLALEKTLVSLASSSADEPQLDQAPIIIEFSQGEGGPDSALWILNLFLWYEREFTRLGWRHRILESRTIAITGSKVGAWGYAKLIIEVWNPSSVDEAGWATEEGQVMSVSEAYNRWQGGVYGRFRWETGVHRLQMISEADKAGRIMTSAAVVYVIPTGPLTEGDSADVDILDMKDVRIDTMRSGGAGGQHVNTTDSAVRLVHLPTGITVSMQDSRSQPENKAKAIKVLRSRLLDRARQERASDIQQSRRAQIKGTGKGDRIRTYNVQQSRVTDHRIHLSIGLDDVEQGKGGFETLHEALQANETTAKLTELDEQLKVSRIERRMSQPTSFAFVTLLTSDWYLPGVLVLGHALRALHPSSVHSVHFKLVCIVTPETVDAASIKALSEVWDSVVGVEVLEHVHQSKGLELLGRHDLNTVLTKLHVFRLTNFAKVIFLDADVLPLRPITHLFALPDVFSASPDTGWPDCFNSGVLILQPSLKTFVGLMEMMNGDGESSVGQGSFDGGDQGILNQYFNGEEGRPMWNRISFTYNTTPTAAYTYAPAYAQYGRQIHCVHFIGAQKPWSTLDYRVGQLPSFNAFPNTEGAYDYGGLVDRWYAVYDRYVRPRQSKRVEEIGTWEIPKTQAAWNQPYQQGPSERLNLDELRDVATRGWTDKQHQGYVSLPLEGRVDLLRRQESVPPAPIAEPFPPFAASFPVPTQTEPQQDQQPTVHAPAPHTIQPETGIPYFAQWDPARSSPPKDNYQMQVDINQHYKNAWDLSGQEAKEQERAWAAGQGKVKESWKLPAVVDDGRYITPANPTVPVKADSSLPWNRGHRKTPSRVFPRGDTPPIPEHPLITFAEPSARNSSSESPVIPQLSFHAATPSPEPTPVPTPRPVLSFEEAMRSYKGNAWDSMPGIKNYANRLQGTKQVSKPSGAITPAIKGEIVYNDRGRRGSKDIDIDWRSQERSRDRGDDGDDEEEDSDEDDDNVKDGGYFSRPTGGAKRPGHRSSGSASYSRTSNHHHHHHHGHHHSSSLSTQYAVSGVQTDSPPHRDIGIQAQPDVFGIVAPSKAQTHSQPTQTSPSKPTRGRVWDSARNIDQLKQQNSDILTRFLSK</sequence>
<evidence type="ECO:0000256" key="6">
    <source>
        <dbReference type="ARBA" id="ARBA00022679"/>
    </source>
</evidence>
<feature type="region of interest" description="Disordered" evidence="17">
    <location>
        <begin position="1201"/>
        <end position="1230"/>
    </location>
</feature>
<dbReference type="Gene3D" id="3.30.70.1660">
    <property type="match status" value="1"/>
</dbReference>
<evidence type="ECO:0000256" key="3">
    <source>
        <dbReference type="ARBA" id="ARBA00010835"/>
    </source>
</evidence>
<keyword evidence="7" id="KW-0479">Metal-binding</keyword>
<evidence type="ECO:0000256" key="9">
    <source>
        <dbReference type="ARBA" id="ARBA00023056"/>
    </source>
</evidence>
<comment type="similarity">
    <text evidence="12">Belongs to the glycosyltransferase 8 family. Glycogenin subfamily.</text>
</comment>
<dbReference type="InterPro" id="IPR050057">
    <property type="entry name" value="Prokaryotic/Mito_RF"/>
</dbReference>
<feature type="compositionally biased region" description="Low complexity" evidence="17">
    <location>
        <begin position="848"/>
        <end position="861"/>
    </location>
</feature>
<comment type="cofactor">
    <cofactor evidence="1">
        <name>Mn(2+)</name>
        <dbReference type="ChEBI" id="CHEBI:29035"/>
    </cofactor>
</comment>
<keyword evidence="10" id="KW-0325">Glycoprotein</keyword>
<dbReference type="GO" id="GO:0005739">
    <property type="term" value="C:mitochondrion"/>
    <property type="evidence" value="ECO:0007669"/>
    <property type="project" value="GOC"/>
</dbReference>
<feature type="compositionally biased region" description="Polar residues" evidence="17">
    <location>
        <begin position="1169"/>
        <end position="1180"/>
    </location>
</feature>
<dbReference type="PANTHER" id="PTHR43804">
    <property type="entry name" value="LD18447P"/>
    <property type="match status" value="1"/>
</dbReference>
<comment type="catalytic activity">
    <reaction evidence="15">
        <text>L-tyrosyl-[glycogenin] + UDP-alpha-D-glucose = alpha-D-glucosyl-L-tyrosyl-[glycogenin] + UDP + H(+)</text>
        <dbReference type="Rhea" id="RHEA:23360"/>
        <dbReference type="Rhea" id="RHEA-COMP:14604"/>
        <dbReference type="Rhea" id="RHEA-COMP:14605"/>
        <dbReference type="ChEBI" id="CHEBI:15378"/>
        <dbReference type="ChEBI" id="CHEBI:46858"/>
        <dbReference type="ChEBI" id="CHEBI:58223"/>
        <dbReference type="ChEBI" id="CHEBI:58885"/>
        <dbReference type="ChEBI" id="CHEBI:140573"/>
        <dbReference type="EC" id="2.4.1.186"/>
    </reaction>
</comment>
<dbReference type="PANTHER" id="PTHR43804:SF7">
    <property type="entry name" value="LD18447P"/>
    <property type="match status" value="1"/>
</dbReference>
<dbReference type="FunFam" id="3.90.550.10:FF:000092">
    <property type="entry name" value="Glycogenin 2"/>
    <property type="match status" value="1"/>
</dbReference>
<dbReference type="CDD" id="cd02537">
    <property type="entry name" value="GT8_Glycogenin"/>
    <property type="match status" value="1"/>
</dbReference>
<dbReference type="Pfam" id="PF03462">
    <property type="entry name" value="PCRF"/>
    <property type="match status" value="1"/>
</dbReference>
<comment type="subcellular location">
    <subcellularLocation>
        <location evidence="2">Cytoplasm</location>
    </subcellularLocation>
</comment>
<evidence type="ECO:0000256" key="4">
    <source>
        <dbReference type="ARBA" id="ARBA00022481"/>
    </source>
</evidence>
<dbReference type="Pfam" id="PF01501">
    <property type="entry name" value="Glyco_transf_8"/>
    <property type="match status" value="1"/>
</dbReference>
<dbReference type="GO" id="GO:0003747">
    <property type="term" value="F:translation release factor activity"/>
    <property type="evidence" value="ECO:0007669"/>
    <property type="project" value="InterPro"/>
</dbReference>
<evidence type="ECO:0000256" key="16">
    <source>
        <dbReference type="ARBA" id="ARBA00057883"/>
    </source>
</evidence>
<feature type="region of interest" description="Disordered" evidence="17">
    <location>
        <begin position="393"/>
        <end position="412"/>
    </location>
</feature>
<name>A0A0F7SGF6_PHARH</name>
<evidence type="ECO:0000256" key="17">
    <source>
        <dbReference type="SAM" id="MobiDB-lite"/>
    </source>
</evidence>
<dbReference type="SUPFAM" id="SSF75620">
    <property type="entry name" value="Release factor"/>
    <property type="match status" value="1"/>
</dbReference>
<evidence type="ECO:0000313" key="19">
    <source>
        <dbReference type="EMBL" id="CDZ96803.1"/>
    </source>
</evidence>
<evidence type="ECO:0000256" key="11">
    <source>
        <dbReference type="ARBA" id="ARBA00023211"/>
    </source>
</evidence>
<keyword evidence="11" id="KW-0464">Manganese</keyword>
<dbReference type="EMBL" id="LN483167">
    <property type="protein sequence ID" value="CDZ96803.1"/>
    <property type="molecule type" value="Genomic_DNA"/>
</dbReference>
<feature type="compositionally biased region" description="Basic residues" evidence="17">
    <location>
        <begin position="1151"/>
        <end position="1164"/>
    </location>
</feature>
<comment type="catalytic activity">
    <reaction evidence="14">
        <text>[1,4-alpha-D-glucosyl](n)-L-tyrosyl-[glycogenin] + UDP-alpha-D-glucose = [1,4-alpha-D-glucosyl](n+1)-L-tyrosyl-[glycogenin] + UDP + H(+)</text>
        <dbReference type="Rhea" id="RHEA:56560"/>
        <dbReference type="Rhea" id="RHEA-COMP:14606"/>
        <dbReference type="Rhea" id="RHEA-COMP:14607"/>
        <dbReference type="ChEBI" id="CHEBI:15378"/>
        <dbReference type="ChEBI" id="CHEBI:58223"/>
        <dbReference type="ChEBI" id="CHEBI:58885"/>
        <dbReference type="ChEBI" id="CHEBI:140574"/>
        <dbReference type="EC" id="2.4.1.186"/>
    </reaction>
</comment>
<dbReference type="PROSITE" id="PS00745">
    <property type="entry name" value="RF_PROK_I"/>
    <property type="match status" value="1"/>
</dbReference>
<evidence type="ECO:0000256" key="15">
    <source>
        <dbReference type="ARBA" id="ARBA00052293"/>
    </source>
</evidence>
<dbReference type="EC" id="2.4.1.186" evidence="13"/>
<evidence type="ECO:0000256" key="8">
    <source>
        <dbReference type="ARBA" id="ARBA00022917"/>
    </source>
</evidence>